<feature type="compositionally biased region" description="Basic and acidic residues" evidence="1">
    <location>
        <begin position="124"/>
        <end position="144"/>
    </location>
</feature>
<proteinExistence type="predicted"/>
<dbReference type="Proteomes" id="UP000268014">
    <property type="component" value="Unassembled WGS sequence"/>
</dbReference>
<organism evidence="4">
    <name type="scientific">Haemonchus placei</name>
    <name type="common">Barber's pole worm</name>
    <dbReference type="NCBI Taxonomy" id="6290"/>
    <lineage>
        <taxon>Eukaryota</taxon>
        <taxon>Metazoa</taxon>
        <taxon>Ecdysozoa</taxon>
        <taxon>Nematoda</taxon>
        <taxon>Chromadorea</taxon>
        <taxon>Rhabditida</taxon>
        <taxon>Rhabditina</taxon>
        <taxon>Rhabditomorpha</taxon>
        <taxon>Strongyloidea</taxon>
        <taxon>Trichostrongylidae</taxon>
        <taxon>Haemonchus</taxon>
    </lineage>
</organism>
<evidence type="ECO:0000313" key="3">
    <source>
        <dbReference type="Proteomes" id="UP000268014"/>
    </source>
</evidence>
<dbReference type="Pfam" id="PF17618">
    <property type="entry name" value="SL4P"/>
    <property type="match status" value="1"/>
</dbReference>
<dbReference type="STRING" id="6290.A0A0N4X997"/>
<dbReference type="AlphaFoldDB" id="A0A0N4X997"/>
<evidence type="ECO:0000256" key="1">
    <source>
        <dbReference type="SAM" id="MobiDB-lite"/>
    </source>
</evidence>
<keyword evidence="3" id="KW-1185">Reference proteome</keyword>
<sequence length="312" mass="34203">MAEKSDTAPQETRTVQFKLYLDGVPIDIAYRNKNDLYESLKKKMDDLGIPLTSVYSTDYNQGLFQLKGVDAVALAAGNNRRPLFAHVQDDDAACPDGDELPPWQRHLHEHRFRSRRSSSSRSSRSHEHSPEPFPHHSVSHDHPKSHYHHHSGHLHGPPPPPPPPPHHSGHPHGPPTPPPPPPHHSCHPRGPPPPPPLPPHHSIHRCGPPPPPPPSHPPPPYFGCFCGSFGSPMMEFGCRPFPFHGCGFGHGHGHGFGHHQGCVHGYSHSVHCPAFGPKHHCPSFGPKHHCPAFGHCCRNHGPGCGGGGFHCF</sequence>
<dbReference type="OMA" id="FGPKHHC"/>
<dbReference type="WBParaSite" id="HPLM_0002093901-mRNA-1">
    <property type="protein sequence ID" value="HPLM_0002093901-mRNA-1"/>
    <property type="gene ID" value="HPLM_0002093901"/>
</dbReference>
<evidence type="ECO:0000313" key="4">
    <source>
        <dbReference type="WBParaSite" id="HPLM_0002093901-mRNA-1"/>
    </source>
</evidence>
<feature type="region of interest" description="Disordered" evidence="1">
    <location>
        <begin position="95"/>
        <end position="212"/>
    </location>
</feature>
<gene>
    <name evidence="2" type="ORF">HPLM_LOCUS20931</name>
</gene>
<protein>
    <submittedName>
        <fullName evidence="4">PB1 domain-containing protein</fullName>
    </submittedName>
</protein>
<reference evidence="4" key="1">
    <citation type="submission" date="2017-02" db="UniProtKB">
        <authorList>
            <consortium name="WormBaseParasite"/>
        </authorList>
    </citation>
    <scope>IDENTIFICATION</scope>
</reference>
<evidence type="ECO:0000313" key="2">
    <source>
        <dbReference type="EMBL" id="VDO86831.1"/>
    </source>
</evidence>
<dbReference type="InterPro" id="IPR035127">
    <property type="entry name" value="SL4P"/>
</dbReference>
<accession>A0A0N4X997</accession>
<name>A0A0N4X997_HAEPC</name>
<reference evidence="2 3" key="2">
    <citation type="submission" date="2018-11" db="EMBL/GenBank/DDBJ databases">
        <authorList>
            <consortium name="Pathogen Informatics"/>
        </authorList>
    </citation>
    <scope>NUCLEOTIDE SEQUENCE [LARGE SCALE GENOMIC DNA]</scope>
    <source>
        <strain evidence="2 3">MHpl1</strain>
    </source>
</reference>
<dbReference type="EMBL" id="UZAF01022729">
    <property type="protein sequence ID" value="VDO86831.1"/>
    <property type="molecule type" value="Genomic_DNA"/>
</dbReference>
<feature type="compositionally biased region" description="Pro residues" evidence="1">
    <location>
        <begin position="156"/>
        <end position="199"/>
    </location>
</feature>
<feature type="compositionally biased region" description="Basic residues" evidence="1">
    <location>
        <begin position="105"/>
        <end position="118"/>
    </location>
</feature>
<dbReference type="OrthoDB" id="5847328at2759"/>